<keyword evidence="5" id="KW-0808">Transferase</keyword>
<evidence type="ECO:0000256" key="5">
    <source>
        <dbReference type="ARBA" id="ARBA00022679"/>
    </source>
</evidence>
<dbReference type="PANTHER" id="PTHR12271">
    <property type="entry name" value="POLY A POLYMERASE CID PAP -RELATED"/>
    <property type="match status" value="1"/>
</dbReference>
<feature type="domain" description="PAP-associated" evidence="10">
    <location>
        <begin position="460"/>
        <end position="522"/>
    </location>
</feature>
<dbReference type="Gene3D" id="1.10.1410.10">
    <property type="match status" value="1"/>
</dbReference>
<dbReference type="WBParaSite" id="EgrG_000319900">
    <property type="protein sequence ID" value="EgrG_000319900"/>
    <property type="gene ID" value="EgrG_000319900"/>
</dbReference>
<dbReference type="SUPFAM" id="SSF81631">
    <property type="entry name" value="PAP/OAS1 substrate-binding domain"/>
    <property type="match status" value="1"/>
</dbReference>
<evidence type="ECO:0000256" key="7">
    <source>
        <dbReference type="ARBA" id="ARBA00022842"/>
    </source>
</evidence>
<sequence>MLLHAYVLNQPSPKCKYTTSNSKNNRRNLEAGFEQPCSSRRQQYHRRQASSRSHLSYRHYQPHFNQHRNTPPSVAASSHFMNDYIVHGSPGSHHSCPFKHRRGGGSCSSNSSNYLPIHQPATASVIPICHHPLASRVIPTSSRPFSICNFNCSVPMVSVASSIPTQQHQQQAKSRQDEDAVDLSSTPRTPPNTSSISTQTPAFIPTMSVVATTMSAKIMTGRNYPALNYLDSLSFQIWQFFLENRQSPGTYGKKVHFRNALHLIISSVFQNSKLFIVGSSINGFGSDQSDTDLCLVVTSQELQGKRDASAVLHQLMTPLRKCSFIRSCNLIRAKVPILKFRDQLSGIECDLNVNNVVGIYNTHLLAMYTRVDSRLRPLGVFVKHWAQKMDVHDGSRGRLSTYPLLLMLIQFLQCGCSPPVLPNLQARFPKIFDYERPVKELDMRLQLPWDEMCSANTSTLSELFAGFIAYYATFDFARWAISIRCGQPLPIDVAIRCLPPHEQAHTAASFKIFVEEPFCKANAARSLYDETVLGQIQCAFSCTDGVLRAQKPLESLWKQSSPSSTTSST</sequence>
<reference evidence="14" key="3">
    <citation type="submission" date="2020-10" db="UniProtKB">
        <authorList>
            <consortium name="WormBaseParasite"/>
        </authorList>
    </citation>
    <scope>IDENTIFICATION</scope>
</reference>
<dbReference type="Pfam" id="PF03828">
    <property type="entry name" value="PAP_assoc"/>
    <property type="match status" value="1"/>
</dbReference>
<evidence type="ECO:0000256" key="3">
    <source>
        <dbReference type="ARBA" id="ARBA00004496"/>
    </source>
</evidence>
<feature type="domain" description="Poly(A) RNA polymerase mitochondrial-like central palm" evidence="11">
    <location>
        <begin position="233"/>
        <end position="369"/>
    </location>
</feature>
<keyword evidence="4" id="KW-0963">Cytoplasm</keyword>
<feature type="compositionally biased region" description="Polar residues" evidence="9">
    <location>
        <begin position="163"/>
        <end position="173"/>
    </location>
</feature>
<dbReference type="SUPFAM" id="SSF81301">
    <property type="entry name" value="Nucleotidyltransferase"/>
    <property type="match status" value="1"/>
</dbReference>
<gene>
    <name evidence="14" type="primary">EGR_10020</name>
    <name evidence="12" type="ORF">EgrG_000319900</name>
</gene>
<evidence type="ECO:0000256" key="2">
    <source>
        <dbReference type="ARBA" id="ARBA00001946"/>
    </source>
</evidence>
<keyword evidence="7" id="KW-0460">Magnesium</keyword>
<dbReference type="GO" id="GO:0046872">
    <property type="term" value="F:metal ion binding"/>
    <property type="evidence" value="ECO:0007669"/>
    <property type="project" value="UniProtKB-KW"/>
</dbReference>
<feature type="region of interest" description="Disordered" evidence="9">
    <location>
        <begin position="17"/>
        <end position="53"/>
    </location>
</feature>
<dbReference type="GO" id="GO:0031123">
    <property type="term" value="P:RNA 3'-end processing"/>
    <property type="evidence" value="ECO:0007669"/>
    <property type="project" value="TreeGrafter"/>
</dbReference>
<evidence type="ECO:0000256" key="8">
    <source>
        <dbReference type="ARBA" id="ARBA00038491"/>
    </source>
</evidence>
<comment type="cofactor">
    <cofactor evidence="2">
        <name>Mg(2+)</name>
        <dbReference type="ChEBI" id="CHEBI:18420"/>
    </cofactor>
</comment>
<evidence type="ECO:0000256" key="1">
    <source>
        <dbReference type="ARBA" id="ARBA00001936"/>
    </source>
</evidence>
<evidence type="ECO:0000259" key="11">
    <source>
        <dbReference type="Pfam" id="PF22600"/>
    </source>
</evidence>
<dbReference type="InterPro" id="IPR054708">
    <property type="entry name" value="MTPAP-like_central"/>
</dbReference>
<dbReference type="CDD" id="cd05402">
    <property type="entry name" value="NT_PAP_TUTase"/>
    <property type="match status" value="1"/>
</dbReference>
<dbReference type="PANTHER" id="PTHR12271:SF40">
    <property type="entry name" value="POLY(A) RNA POLYMERASE GLD2"/>
    <property type="match status" value="1"/>
</dbReference>
<evidence type="ECO:0000256" key="6">
    <source>
        <dbReference type="ARBA" id="ARBA00022723"/>
    </source>
</evidence>
<feature type="compositionally biased region" description="Basic residues" evidence="9">
    <location>
        <begin position="42"/>
        <end position="53"/>
    </location>
</feature>
<evidence type="ECO:0000313" key="13">
    <source>
        <dbReference type="Proteomes" id="UP000492820"/>
    </source>
</evidence>
<evidence type="ECO:0000256" key="4">
    <source>
        <dbReference type="ARBA" id="ARBA00022490"/>
    </source>
</evidence>
<proteinExistence type="inferred from homology"/>
<dbReference type="GO" id="GO:1990817">
    <property type="term" value="F:poly(A) RNA polymerase activity"/>
    <property type="evidence" value="ECO:0007669"/>
    <property type="project" value="TreeGrafter"/>
</dbReference>
<comment type="similarity">
    <text evidence="8">Belongs to the DNA polymerase type-B-like family. GLD2 subfamily.</text>
</comment>
<dbReference type="InterPro" id="IPR043519">
    <property type="entry name" value="NT_sf"/>
</dbReference>
<dbReference type="OrthoDB" id="2274644at2759"/>
<evidence type="ECO:0000313" key="14">
    <source>
        <dbReference type="WBParaSite" id="EgrG_000319900"/>
    </source>
</evidence>
<dbReference type="Gene3D" id="3.30.460.10">
    <property type="entry name" value="Beta Polymerase, domain 2"/>
    <property type="match status" value="1"/>
</dbReference>
<keyword evidence="6" id="KW-0479">Metal-binding</keyword>
<feature type="compositionally biased region" description="Low complexity" evidence="9">
    <location>
        <begin position="184"/>
        <end position="198"/>
    </location>
</feature>
<name>A0A068X387_ECHGR</name>
<feature type="region of interest" description="Disordered" evidence="9">
    <location>
        <begin position="163"/>
        <end position="199"/>
    </location>
</feature>
<evidence type="ECO:0000256" key="9">
    <source>
        <dbReference type="SAM" id="MobiDB-lite"/>
    </source>
</evidence>
<comment type="subcellular location">
    <subcellularLocation>
        <location evidence="3">Cytoplasm</location>
    </subcellularLocation>
</comment>
<organism evidence="12">
    <name type="scientific">Echinococcus granulosus</name>
    <name type="common">Hydatid tapeworm</name>
    <dbReference type="NCBI Taxonomy" id="6210"/>
    <lineage>
        <taxon>Eukaryota</taxon>
        <taxon>Metazoa</taxon>
        <taxon>Spiralia</taxon>
        <taxon>Lophotrochozoa</taxon>
        <taxon>Platyhelminthes</taxon>
        <taxon>Cestoda</taxon>
        <taxon>Eucestoda</taxon>
        <taxon>Cyclophyllidea</taxon>
        <taxon>Taeniidae</taxon>
        <taxon>Echinococcus</taxon>
        <taxon>Echinococcus granulosus group</taxon>
    </lineage>
</organism>
<dbReference type="EMBL" id="LK028602">
    <property type="protein sequence ID" value="CDS24359.1"/>
    <property type="molecule type" value="Genomic_DNA"/>
</dbReference>
<dbReference type="GO" id="GO:0005737">
    <property type="term" value="C:cytoplasm"/>
    <property type="evidence" value="ECO:0007669"/>
    <property type="project" value="UniProtKB-SubCell"/>
</dbReference>
<comment type="cofactor">
    <cofactor evidence="1">
        <name>Mn(2+)</name>
        <dbReference type="ChEBI" id="CHEBI:29035"/>
    </cofactor>
</comment>
<dbReference type="Pfam" id="PF22600">
    <property type="entry name" value="MTPAP-like_central"/>
    <property type="match status" value="1"/>
</dbReference>
<reference evidence="12 13" key="1">
    <citation type="journal article" date="2013" name="Nature">
        <title>The genomes of four tapeworm species reveal adaptations to parasitism.</title>
        <authorList>
            <person name="Tsai I.J."/>
            <person name="Zarowiecki M."/>
            <person name="Holroyd N."/>
            <person name="Garciarrubio A."/>
            <person name="Sanchez-Flores A."/>
            <person name="Brooks K.L."/>
            <person name="Tracey A."/>
            <person name="Bobes R.J."/>
            <person name="Fragoso G."/>
            <person name="Sciutto E."/>
            <person name="Aslett M."/>
            <person name="Beasley H."/>
            <person name="Bennett H.M."/>
            <person name="Cai J."/>
            <person name="Camicia F."/>
            <person name="Clark R."/>
            <person name="Cucher M."/>
            <person name="De Silva N."/>
            <person name="Day T.A."/>
            <person name="Deplazes P."/>
            <person name="Estrada K."/>
            <person name="Fernandez C."/>
            <person name="Holland P.W."/>
            <person name="Hou J."/>
            <person name="Hu S."/>
            <person name="Huckvale T."/>
            <person name="Hung S.S."/>
            <person name="Kamenetzky L."/>
            <person name="Keane J.A."/>
            <person name="Kiss F."/>
            <person name="Koziol U."/>
            <person name="Lambert O."/>
            <person name="Liu K."/>
            <person name="Luo X."/>
            <person name="Luo Y."/>
            <person name="Macchiaroli N."/>
            <person name="Nichol S."/>
            <person name="Paps J."/>
            <person name="Parkinson J."/>
            <person name="Pouchkina-Stantcheva N."/>
            <person name="Riddiford N."/>
            <person name="Rosenzvit M."/>
            <person name="Salinas G."/>
            <person name="Wasmuth J.D."/>
            <person name="Zamanian M."/>
            <person name="Zheng Y."/>
            <person name="Cai X."/>
            <person name="Soberon X."/>
            <person name="Olson P.D."/>
            <person name="Laclette J.P."/>
            <person name="Brehm K."/>
            <person name="Berriman M."/>
            <person name="Garciarrubio A."/>
            <person name="Bobes R.J."/>
            <person name="Fragoso G."/>
            <person name="Sanchez-Flores A."/>
            <person name="Estrada K."/>
            <person name="Cevallos M.A."/>
            <person name="Morett E."/>
            <person name="Gonzalez V."/>
            <person name="Portillo T."/>
            <person name="Ochoa-Leyva A."/>
            <person name="Jose M.V."/>
            <person name="Sciutto E."/>
            <person name="Landa A."/>
            <person name="Jimenez L."/>
            <person name="Valdes V."/>
            <person name="Carrero J.C."/>
            <person name="Larralde C."/>
            <person name="Morales-Montor J."/>
            <person name="Limon-Lason J."/>
            <person name="Soberon X."/>
            <person name="Laclette J.P."/>
        </authorList>
    </citation>
    <scope>NUCLEOTIDE SEQUENCE [LARGE SCALE GENOMIC DNA]</scope>
</reference>
<evidence type="ECO:0000259" key="10">
    <source>
        <dbReference type="Pfam" id="PF03828"/>
    </source>
</evidence>
<protein>
    <submittedName>
        <fullName evidence="12 14">PolyA RNA polymerase gld 2 A</fullName>
    </submittedName>
</protein>
<dbReference type="AlphaFoldDB" id="A0A068X387"/>
<accession>A0A068X387</accession>
<dbReference type="Proteomes" id="UP000492820">
    <property type="component" value="Unassembled WGS sequence"/>
</dbReference>
<dbReference type="InterPro" id="IPR002058">
    <property type="entry name" value="PAP_assoc"/>
</dbReference>
<evidence type="ECO:0000313" key="12">
    <source>
        <dbReference type="EMBL" id="CDS24359.1"/>
    </source>
</evidence>
<reference evidence="12" key="2">
    <citation type="submission" date="2014-06" db="EMBL/GenBank/DDBJ databases">
        <authorList>
            <person name="Aslett M."/>
        </authorList>
    </citation>
    <scope>NUCLEOTIDE SEQUENCE</scope>
</reference>